<name>A0A5C8KR59_9GAMM</name>
<sequence length="169" mass="18707">MSTAFPGRINRGGDGLPVALAMHVRAPGDRFEHWRVDGVLAGAAFAAAKRSMQVLREDSAGRHVLWRGFVLRLDPLRSPDYVLNLNNAQPLLFVVARYHADTGLEPLQVTASLDEAQALDSTDLRGADEHVLQLPMPPDIGMRVAAFTQEHYRPPERKGRRRRGPRDGA</sequence>
<dbReference type="RefSeq" id="WP_147891784.1">
    <property type="nucleotide sequence ID" value="NZ_VRTS01000005.1"/>
</dbReference>
<evidence type="ECO:0000313" key="2">
    <source>
        <dbReference type="EMBL" id="TXK62366.1"/>
    </source>
</evidence>
<comment type="caution">
    <text evidence="2">The sequence shown here is derived from an EMBL/GenBank/DDBJ whole genome shotgun (WGS) entry which is preliminary data.</text>
</comment>
<dbReference type="Proteomes" id="UP000321248">
    <property type="component" value="Unassembled WGS sequence"/>
</dbReference>
<dbReference type="AlphaFoldDB" id="A0A5C8KR59"/>
<evidence type="ECO:0000313" key="3">
    <source>
        <dbReference type="Proteomes" id="UP000321248"/>
    </source>
</evidence>
<accession>A0A5C8KR59</accession>
<dbReference type="EMBL" id="VRTS01000005">
    <property type="protein sequence ID" value="TXK62366.1"/>
    <property type="molecule type" value="Genomic_DNA"/>
</dbReference>
<feature type="compositionally biased region" description="Basic residues" evidence="1">
    <location>
        <begin position="158"/>
        <end position="169"/>
    </location>
</feature>
<reference evidence="2 3" key="1">
    <citation type="submission" date="2019-08" db="EMBL/GenBank/DDBJ databases">
        <authorList>
            <person name="Karlyshev A.V."/>
        </authorList>
    </citation>
    <scope>NUCLEOTIDE SEQUENCE [LARGE SCALE GENOMIC DNA]</scope>
    <source>
        <strain evidence="2 3">Alg18-2.2</strain>
    </source>
</reference>
<evidence type="ECO:0000256" key="1">
    <source>
        <dbReference type="SAM" id="MobiDB-lite"/>
    </source>
</evidence>
<feature type="region of interest" description="Disordered" evidence="1">
    <location>
        <begin position="150"/>
        <end position="169"/>
    </location>
</feature>
<gene>
    <name evidence="2" type="ORF">FU658_09065</name>
</gene>
<dbReference type="InterPro" id="IPR021736">
    <property type="entry name" value="DUF3305"/>
</dbReference>
<dbReference type="Pfam" id="PF11749">
    <property type="entry name" value="DUF3305"/>
    <property type="match status" value="1"/>
</dbReference>
<protein>
    <submittedName>
        <fullName evidence="2">DUF3305 domain-containing protein</fullName>
    </submittedName>
</protein>
<keyword evidence="3" id="KW-1185">Reference proteome</keyword>
<proteinExistence type="predicted"/>
<organism evidence="2 3">
    <name type="scientific">Alkalisalibacterium limincola</name>
    <dbReference type="NCBI Taxonomy" id="2699169"/>
    <lineage>
        <taxon>Bacteria</taxon>
        <taxon>Pseudomonadati</taxon>
        <taxon>Pseudomonadota</taxon>
        <taxon>Gammaproteobacteria</taxon>
        <taxon>Lysobacterales</taxon>
        <taxon>Lysobacteraceae</taxon>
        <taxon>Alkalisalibacterium</taxon>
    </lineage>
</organism>